<keyword evidence="2" id="KW-1185">Reference proteome</keyword>
<evidence type="ECO:0000313" key="2">
    <source>
        <dbReference type="Proteomes" id="UP000826195"/>
    </source>
</evidence>
<sequence length="130" mass="14934">MENNGSFIIKTLLTHKNNLRHISCLFLYTPFSTKASKVCGIGDEDMDMRVEYNSTLEGYHVGQSFLREKHVGLGKPDHQKEMKLPTSISSLFFVPPSTFLPPGKFSNLERPNGWSRKHQHGIRYIRIVRT</sequence>
<organism evidence="1 2">
    <name type="scientific">Cotesia glomerata</name>
    <name type="common">Lepidopteran parasitic wasp</name>
    <name type="synonym">Apanteles glomeratus</name>
    <dbReference type="NCBI Taxonomy" id="32391"/>
    <lineage>
        <taxon>Eukaryota</taxon>
        <taxon>Metazoa</taxon>
        <taxon>Ecdysozoa</taxon>
        <taxon>Arthropoda</taxon>
        <taxon>Hexapoda</taxon>
        <taxon>Insecta</taxon>
        <taxon>Pterygota</taxon>
        <taxon>Neoptera</taxon>
        <taxon>Endopterygota</taxon>
        <taxon>Hymenoptera</taxon>
        <taxon>Apocrita</taxon>
        <taxon>Ichneumonoidea</taxon>
        <taxon>Braconidae</taxon>
        <taxon>Microgastrinae</taxon>
        <taxon>Cotesia</taxon>
    </lineage>
</organism>
<dbReference type="EMBL" id="JAHXZJ010000001">
    <property type="protein sequence ID" value="KAH0567356.1"/>
    <property type="molecule type" value="Genomic_DNA"/>
</dbReference>
<proteinExistence type="predicted"/>
<protein>
    <submittedName>
        <fullName evidence="1">Uncharacterized protein</fullName>
    </submittedName>
</protein>
<evidence type="ECO:0000313" key="1">
    <source>
        <dbReference type="EMBL" id="KAH0567356.1"/>
    </source>
</evidence>
<gene>
    <name evidence="1" type="ORF">KQX54_008697</name>
</gene>
<name>A0AAV7J5L0_COTGL</name>
<reference evidence="1 2" key="1">
    <citation type="journal article" date="2021" name="J. Hered.">
        <title>A chromosome-level genome assembly of the parasitoid wasp, Cotesia glomerata (Hymenoptera: Braconidae).</title>
        <authorList>
            <person name="Pinto B.J."/>
            <person name="Weis J.J."/>
            <person name="Gamble T."/>
            <person name="Ode P.J."/>
            <person name="Paul R."/>
            <person name="Zaspel J.M."/>
        </authorList>
    </citation>
    <scope>NUCLEOTIDE SEQUENCE [LARGE SCALE GENOMIC DNA]</scope>
    <source>
        <strain evidence="1">CgM1</strain>
    </source>
</reference>
<accession>A0AAV7J5L0</accession>
<dbReference type="Proteomes" id="UP000826195">
    <property type="component" value="Unassembled WGS sequence"/>
</dbReference>
<dbReference type="AlphaFoldDB" id="A0AAV7J5L0"/>
<comment type="caution">
    <text evidence="1">The sequence shown here is derived from an EMBL/GenBank/DDBJ whole genome shotgun (WGS) entry which is preliminary data.</text>
</comment>